<keyword evidence="3" id="KW-0017">Alkaloid metabolism</keyword>
<dbReference type="InterPro" id="IPR008030">
    <property type="entry name" value="NmrA-like"/>
</dbReference>
<dbReference type="Gene3D" id="3.90.25.10">
    <property type="entry name" value="UDP-galactose 4-epimerase, domain 1"/>
    <property type="match status" value="1"/>
</dbReference>
<dbReference type="Pfam" id="PF05368">
    <property type="entry name" value="NmrA"/>
    <property type="match status" value="1"/>
</dbReference>
<sequence length="286" mass="31566">MAILLTGGTGKTSIRIARLLQDANIPFLLASRNAETGAPSGMSASKFDWLDSSTFENPFRYDFPNGENISAVYLVAPTVADPVPALNALIDLAVSKGVKRFVLLAGSTTEPGGHHVGQIWQRFIDTGLEYCVLRPTWFMENFSEWQHLATIKDEGKIYTACGDGKIPFISATDIAAVAFHALTDERPHNTDYRVLGPELLTHDEIAAKLSSGLGREIVHVKLSEEEAAQRYLKLGLPDQFAKFMSYLEAAAARGDEERSNDAVERVSGRPPLKFDEWVQQNKKAWQ</sequence>
<evidence type="ECO:0000256" key="2">
    <source>
        <dbReference type="ARBA" id="ARBA00005372"/>
    </source>
</evidence>
<protein>
    <recommendedName>
        <fullName evidence="5">NmrA-like domain-containing protein</fullName>
    </recommendedName>
</protein>
<evidence type="ECO:0000313" key="7">
    <source>
        <dbReference type="Proteomes" id="UP001172684"/>
    </source>
</evidence>
<evidence type="ECO:0000256" key="4">
    <source>
        <dbReference type="ARBA" id="ARBA00023002"/>
    </source>
</evidence>
<dbReference type="NCBIfam" id="TIGR03649">
    <property type="entry name" value="ergot_EASG"/>
    <property type="match status" value="1"/>
</dbReference>
<proteinExistence type="inferred from homology"/>
<evidence type="ECO:0000259" key="5">
    <source>
        <dbReference type="Pfam" id="PF05368"/>
    </source>
</evidence>
<comment type="caution">
    <text evidence="6">The sequence shown here is derived from an EMBL/GenBank/DDBJ whole genome shotgun (WGS) entry which is preliminary data.</text>
</comment>
<evidence type="ECO:0000256" key="3">
    <source>
        <dbReference type="ARBA" id="ARBA00022589"/>
    </source>
</evidence>
<organism evidence="6 7">
    <name type="scientific">Coniosporium apollinis</name>
    <dbReference type="NCBI Taxonomy" id="61459"/>
    <lineage>
        <taxon>Eukaryota</taxon>
        <taxon>Fungi</taxon>
        <taxon>Dikarya</taxon>
        <taxon>Ascomycota</taxon>
        <taxon>Pezizomycotina</taxon>
        <taxon>Dothideomycetes</taxon>
        <taxon>Dothideomycetes incertae sedis</taxon>
        <taxon>Coniosporium</taxon>
    </lineage>
</organism>
<dbReference type="SUPFAM" id="SSF51735">
    <property type="entry name" value="NAD(P)-binding Rossmann-fold domains"/>
    <property type="match status" value="1"/>
</dbReference>
<evidence type="ECO:0000313" key="6">
    <source>
        <dbReference type="EMBL" id="KAJ9662692.1"/>
    </source>
</evidence>
<dbReference type="EMBL" id="JAPDRL010000048">
    <property type="protein sequence ID" value="KAJ9662692.1"/>
    <property type="molecule type" value="Genomic_DNA"/>
</dbReference>
<dbReference type="PANTHER" id="PTHR43162:SF1">
    <property type="entry name" value="PRESTALK A DIFFERENTIATION PROTEIN A"/>
    <property type="match status" value="1"/>
</dbReference>
<keyword evidence="4" id="KW-0560">Oxidoreductase</keyword>
<dbReference type="InterPro" id="IPR051604">
    <property type="entry name" value="Ergot_Alk_Oxidoreductase"/>
</dbReference>
<comment type="pathway">
    <text evidence="1">Alkaloid biosynthesis; ergot alkaloid biosynthesis.</text>
</comment>
<reference evidence="6" key="1">
    <citation type="submission" date="2022-10" db="EMBL/GenBank/DDBJ databases">
        <title>Culturing micro-colonial fungi from biological soil crusts in the Mojave desert and describing Neophaeococcomyces mojavensis, and introducing the new genera and species Taxawa tesnikishii.</title>
        <authorList>
            <person name="Kurbessoian T."/>
            <person name="Stajich J.E."/>
        </authorList>
    </citation>
    <scope>NUCLEOTIDE SEQUENCE</scope>
    <source>
        <strain evidence="6">TK_1</strain>
    </source>
</reference>
<dbReference type="PANTHER" id="PTHR43162">
    <property type="match status" value="1"/>
</dbReference>
<evidence type="ECO:0000256" key="1">
    <source>
        <dbReference type="ARBA" id="ARBA00005107"/>
    </source>
</evidence>
<dbReference type="Gene3D" id="3.40.50.720">
    <property type="entry name" value="NAD(P)-binding Rossmann-like Domain"/>
    <property type="match status" value="1"/>
</dbReference>
<accession>A0ABQ9NQP0</accession>
<feature type="domain" description="NmrA-like" evidence="5">
    <location>
        <begin position="128"/>
        <end position="248"/>
    </location>
</feature>
<dbReference type="InterPro" id="IPR036291">
    <property type="entry name" value="NAD(P)-bd_dom_sf"/>
</dbReference>
<gene>
    <name evidence="6" type="ORF">H2201_005976</name>
</gene>
<comment type="similarity">
    <text evidence="2">Belongs to the fgaFS/easG family.</text>
</comment>
<dbReference type="InterPro" id="IPR019901">
    <property type="entry name" value="Ergot_alkaloid_biosynthesis"/>
</dbReference>
<name>A0ABQ9NQP0_9PEZI</name>
<keyword evidence="7" id="KW-1185">Reference proteome</keyword>
<dbReference type="Proteomes" id="UP001172684">
    <property type="component" value="Unassembled WGS sequence"/>
</dbReference>